<dbReference type="Proteomes" id="UP000027138">
    <property type="component" value="Unassembled WGS sequence"/>
</dbReference>
<dbReference type="InterPro" id="IPR023214">
    <property type="entry name" value="HAD_sf"/>
</dbReference>
<comment type="function">
    <text evidence="1">Essential component of the TIM23 complex, a complex that mediates the translocation of transit peptide-containing proteins across the mitochondrial inner membrane.</text>
</comment>
<keyword evidence="1" id="KW-0809">Transit peptide</keyword>
<dbReference type="SUPFAM" id="SSF56784">
    <property type="entry name" value="HAD-like"/>
    <property type="match status" value="1"/>
</dbReference>
<keyword evidence="1" id="KW-0813">Transport</keyword>
<evidence type="ECO:0000256" key="1">
    <source>
        <dbReference type="RuleBase" id="RU365079"/>
    </source>
</evidence>
<dbReference type="KEGG" id="jcu:105640643"/>
<dbReference type="Gene3D" id="3.40.50.1000">
    <property type="entry name" value="HAD superfamily/HAD-like"/>
    <property type="match status" value="1"/>
</dbReference>
<keyword evidence="1" id="KW-0496">Mitochondrion</keyword>
<accession>A0A067K8M6</accession>
<evidence type="ECO:0000313" key="4">
    <source>
        <dbReference type="EMBL" id="KDP31363.1"/>
    </source>
</evidence>
<feature type="compositionally biased region" description="Polar residues" evidence="2">
    <location>
        <begin position="165"/>
        <end position="174"/>
    </location>
</feature>
<evidence type="ECO:0000313" key="5">
    <source>
        <dbReference type="Proteomes" id="UP000027138"/>
    </source>
</evidence>
<dbReference type="InterPro" id="IPR004274">
    <property type="entry name" value="FCP1_dom"/>
</dbReference>
<proteinExistence type="inferred from homology"/>
<feature type="compositionally biased region" description="Basic residues" evidence="2">
    <location>
        <begin position="82"/>
        <end position="94"/>
    </location>
</feature>
<evidence type="ECO:0000259" key="3">
    <source>
        <dbReference type="PROSITE" id="PS50969"/>
    </source>
</evidence>
<sequence>MASCTLDIISCKDKKKRKNRSEVHDPLNKVNVIIHDSTSKSYLVRNASLERYTSLDPPINNILESDVLDSQCNLESNCSQTNKKKNKKRKKKSKIKQDSQIDCQEDPSPIKNDSTGKSSSHESIVDTNTREDVIDINTDLETVLPSELSQSHRKRKRKKRKLNGTVINDKSQSLVVEEERSDSPRSPNTSMLNKLDNNDEAGTGLVDYEMKAQLEIDCVKRRVSPETRENVESVKVATQTSSDLNEVHSFELSENRLERIQAGEPAASVTVLENALTEKTSSYCSSGDFLLLESKNIIEAKRDSDIDVPIKEENLSKASASSIKGPQAGCADKKLLILDVNGLLADIVPYCYDSYKADIIISGKSVFKRPFCDDFLQFCFEKFNVGVWSSRTKKNVRMVVDFLLGDSRHKLLFCWDQSHCTDTGFNTLENSHKPLVLKELKKLWDKLEPDLPWNKGVYDQSNTLLLDDSPYKALSNPANTAIFPYSYKYKNSKDSSLGPGGNLRLYLEKLAEAQNVQEFVAQNPFGQPAITEANPFWGFYQKILSGTSSKKQDVASISGMEQQQLT</sequence>
<comment type="similarity">
    <text evidence="1">Belongs to the TIM50 family.</text>
</comment>
<keyword evidence="1" id="KW-0653">Protein transport</keyword>
<dbReference type="GO" id="GO:0015031">
    <property type="term" value="P:protein transport"/>
    <property type="evidence" value="ECO:0007669"/>
    <property type="project" value="UniProtKB-KW"/>
</dbReference>
<comment type="subunit">
    <text evidence="1">Component of the TIM23 complex.</text>
</comment>
<gene>
    <name evidence="4" type="ORF">JCGZ_11739</name>
</gene>
<feature type="domain" description="FCP1 homology" evidence="3">
    <location>
        <begin position="329"/>
        <end position="510"/>
    </location>
</feature>
<dbReference type="InterPro" id="IPR050365">
    <property type="entry name" value="TIM50"/>
</dbReference>
<feature type="compositionally biased region" description="Basic and acidic residues" evidence="2">
    <location>
        <begin position="119"/>
        <end position="130"/>
    </location>
</feature>
<dbReference type="GO" id="GO:0005744">
    <property type="term" value="C:TIM23 mitochondrial import inner membrane translocase complex"/>
    <property type="evidence" value="ECO:0007669"/>
    <property type="project" value="UniProtKB-UniRule"/>
</dbReference>
<dbReference type="SMART" id="SM00577">
    <property type="entry name" value="CPDc"/>
    <property type="match status" value="1"/>
</dbReference>
<feature type="region of interest" description="Disordered" evidence="2">
    <location>
        <begin position="146"/>
        <end position="198"/>
    </location>
</feature>
<dbReference type="AlphaFoldDB" id="A0A067K8M6"/>
<dbReference type="InterPro" id="IPR036412">
    <property type="entry name" value="HAD-like_sf"/>
</dbReference>
<feature type="compositionally biased region" description="Basic residues" evidence="2">
    <location>
        <begin position="151"/>
        <end position="162"/>
    </location>
</feature>
<reference evidence="4 5" key="1">
    <citation type="journal article" date="2014" name="PLoS ONE">
        <title>Global Analysis of Gene Expression Profiles in Physic Nut (Jatropha curcas L.) Seedlings Exposed to Salt Stress.</title>
        <authorList>
            <person name="Zhang L."/>
            <person name="Zhang C."/>
            <person name="Wu P."/>
            <person name="Chen Y."/>
            <person name="Li M."/>
            <person name="Jiang H."/>
            <person name="Wu G."/>
        </authorList>
    </citation>
    <scope>NUCLEOTIDE SEQUENCE [LARGE SCALE GENOMIC DNA]</scope>
    <source>
        <strain evidence="5">cv. GZQX0401</strain>
        <tissue evidence="4">Young leaves</tissue>
    </source>
</reference>
<keyword evidence="1" id="KW-0811">Translocation</keyword>
<dbReference type="EMBL" id="KK914632">
    <property type="protein sequence ID" value="KDP31363.1"/>
    <property type="molecule type" value="Genomic_DNA"/>
</dbReference>
<name>A0A067K8M6_JATCU</name>
<organism evidence="4 5">
    <name type="scientific">Jatropha curcas</name>
    <name type="common">Barbados nut</name>
    <dbReference type="NCBI Taxonomy" id="180498"/>
    <lineage>
        <taxon>Eukaryota</taxon>
        <taxon>Viridiplantae</taxon>
        <taxon>Streptophyta</taxon>
        <taxon>Embryophyta</taxon>
        <taxon>Tracheophyta</taxon>
        <taxon>Spermatophyta</taxon>
        <taxon>Magnoliopsida</taxon>
        <taxon>eudicotyledons</taxon>
        <taxon>Gunneridae</taxon>
        <taxon>Pentapetalae</taxon>
        <taxon>rosids</taxon>
        <taxon>fabids</taxon>
        <taxon>Malpighiales</taxon>
        <taxon>Euphorbiaceae</taxon>
        <taxon>Crotonoideae</taxon>
        <taxon>Jatropheae</taxon>
        <taxon>Jatropha</taxon>
    </lineage>
</organism>
<dbReference type="OrthoDB" id="848554at2759"/>
<dbReference type="PANTHER" id="PTHR12210">
    <property type="entry name" value="DULLARD PROTEIN PHOSPHATASE"/>
    <property type="match status" value="1"/>
</dbReference>
<dbReference type="Pfam" id="PF03031">
    <property type="entry name" value="NIF"/>
    <property type="match status" value="1"/>
</dbReference>
<dbReference type="FunFam" id="3.40.50.1000:FF:000257">
    <property type="entry name" value="Haloacid dehalogenase-like hydrolase (HAD) superfamily protein"/>
    <property type="match status" value="1"/>
</dbReference>
<evidence type="ECO:0000256" key="2">
    <source>
        <dbReference type="SAM" id="MobiDB-lite"/>
    </source>
</evidence>
<dbReference type="PROSITE" id="PS50969">
    <property type="entry name" value="FCP1"/>
    <property type="match status" value="1"/>
</dbReference>
<protein>
    <recommendedName>
        <fullName evidence="1">Mitochondrial import inner membrane translocase subunit TIM50</fullName>
    </recommendedName>
</protein>
<keyword evidence="5" id="KW-1185">Reference proteome</keyword>
<dbReference type="STRING" id="180498.A0A067K8M6"/>
<comment type="subcellular location">
    <subcellularLocation>
        <location evidence="1">Mitochondrion inner membrane</location>
        <topology evidence="1">Single-pass membrane protein</topology>
    </subcellularLocation>
</comment>
<feature type="region of interest" description="Disordered" evidence="2">
    <location>
        <begin position="77"/>
        <end position="130"/>
    </location>
</feature>